<feature type="chain" id="PRO_5034899421" description="Secreted protein" evidence="1">
    <location>
        <begin position="29"/>
        <end position="90"/>
    </location>
</feature>
<evidence type="ECO:0000313" key="2">
    <source>
        <dbReference type="EMBL" id="KAF5332513.1"/>
    </source>
</evidence>
<evidence type="ECO:0000256" key="1">
    <source>
        <dbReference type="SAM" id="SignalP"/>
    </source>
</evidence>
<keyword evidence="3" id="KW-1185">Reference proteome</keyword>
<sequence>MGSLNGRHISVFRPLIISFLSLFLTTSAGSLPASILSHLTPTRSGPWEHPQSVQAFHAWSPAFMSWVQGLVIVTLSSPSTRVLLPPLGAR</sequence>
<dbReference type="Proteomes" id="UP000541558">
    <property type="component" value="Unassembled WGS sequence"/>
</dbReference>
<comment type="caution">
    <text evidence="2">The sequence shown here is derived from an EMBL/GenBank/DDBJ whole genome shotgun (WGS) entry which is preliminary data.</text>
</comment>
<gene>
    <name evidence="2" type="ORF">D9611_005311</name>
</gene>
<reference evidence="2 3" key="1">
    <citation type="journal article" date="2020" name="ISME J.">
        <title>Uncovering the hidden diversity of litter-decomposition mechanisms in mushroom-forming fungi.</title>
        <authorList>
            <person name="Floudas D."/>
            <person name="Bentzer J."/>
            <person name="Ahren D."/>
            <person name="Johansson T."/>
            <person name="Persson P."/>
            <person name="Tunlid A."/>
        </authorList>
    </citation>
    <scope>NUCLEOTIDE SEQUENCE [LARGE SCALE GENOMIC DNA]</scope>
    <source>
        <strain evidence="2 3">CBS 175.51</strain>
    </source>
</reference>
<dbReference type="AlphaFoldDB" id="A0A8H5C1P4"/>
<accession>A0A8H5C1P4</accession>
<organism evidence="2 3">
    <name type="scientific">Ephemerocybe angulata</name>
    <dbReference type="NCBI Taxonomy" id="980116"/>
    <lineage>
        <taxon>Eukaryota</taxon>
        <taxon>Fungi</taxon>
        <taxon>Dikarya</taxon>
        <taxon>Basidiomycota</taxon>
        <taxon>Agaricomycotina</taxon>
        <taxon>Agaricomycetes</taxon>
        <taxon>Agaricomycetidae</taxon>
        <taxon>Agaricales</taxon>
        <taxon>Agaricineae</taxon>
        <taxon>Psathyrellaceae</taxon>
        <taxon>Ephemerocybe</taxon>
    </lineage>
</organism>
<proteinExistence type="predicted"/>
<name>A0A8H5C1P4_9AGAR</name>
<keyword evidence="1" id="KW-0732">Signal</keyword>
<evidence type="ECO:0008006" key="4">
    <source>
        <dbReference type="Google" id="ProtNLM"/>
    </source>
</evidence>
<dbReference type="EMBL" id="JAACJK010000110">
    <property type="protein sequence ID" value="KAF5332513.1"/>
    <property type="molecule type" value="Genomic_DNA"/>
</dbReference>
<protein>
    <recommendedName>
        <fullName evidence="4">Secreted protein</fullName>
    </recommendedName>
</protein>
<feature type="signal peptide" evidence="1">
    <location>
        <begin position="1"/>
        <end position="28"/>
    </location>
</feature>
<dbReference type="OrthoDB" id="3104137at2759"/>
<evidence type="ECO:0000313" key="3">
    <source>
        <dbReference type="Proteomes" id="UP000541558"/>
    </source>
</evidence>